<dbReference type="GO" id="GO:0070198">
    <property type="term" value="P:protein localization to chromosome, telomeric region"/>
    <property type="evidence" value="ECO:0007669"/>
    <property type="project" value="TreeGrafter"/>
</dbReference>
<dbReference type="PROSITE" id="PS50090">
    <property type="entry name" value="MYB_LIKE"/>
    <property type="match status" value="1"/>
</dbReference>
<dbReference type="InParanoid" id="A0A3Q1K6D7"/>
<comment type="subcellular location">
    <subcellularLocation>
        <location evidence="1">Chromosome</location>
        <location evidence="1">Telomere</location>
    </subcellularLocation>
</comment>
<feature type="compositionally biased region" description="Polar residues" evidence="7">
    <location>
        <begin position="509"/>
        <end position="526"/>
    </location>
</feature>
<evidence type="ECO:0000256" key="4">
    <source>
        <dbReference type="ARBA" id="ARBA00023125"/>
    </source>
</evidence>
<evidence type="ECO:0000259" key="8">
    <source>
        <dbReference type="PROSITE" id="PS50090"/>
    </source>
</evidence>
<feature type="compositionally biased region" description="Polar residues" evidence="7">
    <location>
        <begin position="404"/>
        <end position="414"/>
    </location>
</feature>
<dbReference type="InterPro" id="IPR017930">
    <property type="entry name" value="Myb_dom"/>
</dbReference>
<feature type="compositionally biased region" description="Basic and acidic residues" evidence="7">
    <location>
        <begin position="527"/>
        <end position="538"/>
    </location>
</feature>
<feature type="region of interest" description="Disordered" evidence="7">
    <location>
        <begin position="217"/>
        <end position="236"/>
    </location>
</feature>
<dbReference type="SMART" id="SM00717">
    <property type="entry name" value="SANT"/>
    <property type="match status" value="1"/>
</dbReference>
<dbReference type="Pfam" id="PF00249">
    <property type="entry name" value="Myb_DNA-binding"/>
    <property type="match status" value="1"/>
</dbReference>
<dbReference type="InterPro" id="IPR009057">
    <property type="entry name" value="Homeodomain-like_sf"/>
</dbReference>
<dbReference type="GeneTree" id="ENSGT00940000158316"/>
<feature type="compositionally biased region" description="Acidic residues" evidence="7">
    <location>
        <begin position="217"/>
        <end position="227"/>
    </location>
</feature>
<dbReference type="GO" id="GO:0032208">
    <property type="term" value="P:negative regulation of telomere maintenance via recombination"/>
    <property type="evidence" value="ECO:0007669"/>
    <property type="project" value="TreeGrafter"/>
</dbReference>
<dbReference type="AlphaFoldDB" id="A0A3Q1K6D7"/>
<dbReference type="Gene3D" id="1.25.40.210">
    <property type="entry name" value="Telomere repeat-binding factor, dimerisation domain"/>
    <property type="match status" value="1"/>
</dbReference>
<feature type="domain" description="Myb-like" evidence="8">
    <location>
        <begin position="574"/>
        <end position="627"/>
    </location>
</feature>
<dbReference type="GO" id="GO:0042803">
    <property type="term" value="F:protein homodimerization activity"/>
    <property type="evidence" value="ECO:0007669"/>
    <property type="project" value="InterPro"/>
</dbReference>
<reference evidence="10" key="3">
    <citation type="submission" date="2025-09" db="UniProtKB">
        <authorList>
            <consortium name="Ensembl"/>
        </authorList>
    </citation>
    <scope>IDENTIFICATION</scope>
</reference>
<dbReference type="GO" id="GO:0070187">
    <property type="term" value="C:shelterin complex"/>
    <property type="evidence" value="ECO:0007669"/>
    <property type="project" value="TreeGrafter"/>
</dbReference>
<sequence length="632" mass="72060">MAEKTINNEQTELESIVNRWIVDYYVLRALESFRKDQYEDFCNARDILQKVLQRAVERTNVTEPKIRVLQFLTRINEGENLELSFERDKSITPLESALVMLENWKECNFVQADLGFEKVYTSVKEMIVGILIKNGKFDKANEVLKKHFPGTMVGKKATFMGLIRQKNNTHKIIDQMDFHQFKEEMLAYCKTLCKFDVPFLHRVAKQVIDKRLQDQDDMAADDGDESDPSSTPPLVSWKHTIMQKNRLKAAYQALATSSDEKSFAQLEEEVEKEGYKRQEDGCICLSHTPNKGTSGKNVREERLFQRQSGSPMEASPADQPPQADGVQTQANILLKTPTVAQLVMQPDSQLSSQCTVATLELQTEVRTEESAELPTVSNVNNLQCPITENDVTPPIRKLPRRGNRTFSRASTSWAELSEDTEEDHSVHVTNRENCMGKVHNKSNGSLIRSIKKSKKSLSDSKKDPQESFSAFQTPVKKHHDGLASNPLSNRDPDSTDEVCITDSSLDHSPGQSPLDSVPQTSSTPHKVSTEDKDAPHSKWRQLLKEAKETKETWSDEESCVIVKNNTRLNESTSNPSHRKRKWTSSETERLKEGVKRFGEGNWSKIRTYCKFNDRTNVNLKDRWRTMKNANMV</sequence>
<dbReference type="Proteomes" id="UP000265040">
    <property type="component" value="Chromosome 3"/>
</dbReference>
<evidence type="ECO:0000313" key="10">
    <source>
        <dbReference type="Ensembl" id="ENSATEP00000027691.2"/>
    </source>
</evidence>
<evidence type="ECO:0000256" key="3">
    <source>
        <dbReference type="ARBA" id="ARBA00022895"/>
    </source>
</evidence>
<dbReference type="SUPFAM" id="SSF63600">
    <property type="entry name" value="Telomeric repeat binding factor (TRF) dimerisation domain"/>
    <property type="match status" value="1"/>
</dbReference>
<keyword evidence="6" id="KW-0131">Cell cycle</keyword>
<dbReference type="InterPro" id="IPR013867">
    <property type="entry name" value="Telomere_rpt-bd_fac_dimer_dom"/>
</dbReference>
<keyword evidence="11" id="KW-1185">Reference proteome</keyword>
<dbReference type="GO" id="GO:0098505">
    <property type="term" value="F:G-rich strand telomeric DNA binding"/>
    <property type="evidence" value="ECO:0007669"/>
    <property type="project" value="TreeGrafter"/>
</dbReference>
<dbReference type="Ensembl" id="ENSATET00000028128.3">
    <property type="protein sequence ID" value="ENSATEP00000027691.2"/>
    <property type="gene ID" value="ENSATEG00000019144.3"/>
</dbReference>
<evidence type="ECO:0000256" key="7">
    <source>
        <dbReference type="SAM" id="MobiDB-lite"/>
    </source>
</evidence>
<dbReference type="SUPFAM" id="SSF46689">
    <property type="entry name" value="Homeodomain-like"/>
    <property type="match status" value="1"/>
</dbReference>
<name>A0A3Q1K6D7_ANATE</name>
<feature type="region of interest" description="Disordered" evidence="7">
    <location>
        <begin position="304"/>
        <end position="324"/>
    </location>
</feature>
<dbReference type="InterPro" id="IPR030657">
    <property type="entry name" value="TERF2"/>
</dbReference>
<dbReference type="PANTHER" id="PTHR46833">
    <property type="entry name" value="TELOMERIC REPEAT-BINDING FACTOR 2 TERF2"/>
    <property type="match status" value="1"/>
</dbReference>
<keyword evidence="4" id="KW-0238">DNA-binding</keyword>
<keyword evidence="5" id="KW-0539">Nucleus</keyword>
<evidence type="ECO:0000256" key="2">
    <source>
        <dbReference type="ARBA" id="ARBA00022454"/>
    </source>
</evidence>
<dbReference type="InterPro" id="IPR036507">
    <property type="entry name" value="Telomere_rpt-bd_fac_dimer_sf"/>
</dbReference>
<dbReference type="OMA" id="EKETWME"/>
<dbReference type="STRING" id="64144.ENSATEP00000027691"/>
<dbReference type="Pfam" id="PF08558">
    <property type="entry name" value="TRF"/>
    <property type="match status" value="1"/>
</dbReference>
<evidence type="ECO:0000256" key="5">
    <source>
        <dbReference type="ARBA" id="ARBA00023242"/>
    </source>
</evidence>
<feature type="region of interest" description="Disordered" evidence="7">
    <location>
        <begin position="390"/>
        <end position="538"/>
    </location>
</feature>
<evidence type="ECO:0000256" key="6">
    <source>
        <dbReference type="ARBA" id="ARBA00023306"/>
    </source>
</evidence>
<dbReference type="InterPro" id="IPR001005">
    <property type="entry name" value="SANT/Myb"/>
</dbReference>
<dbReference type="GO" id="GO:0031627">
    <property type="term" value="P:telomeric loop formation"/>
    <property type="evidence" value="ECO:0007669"/>
    <property type="project" value="TreeGrafter"/>
</dbReference>
<dbReference type="GeneID" id="113174225"/>
<dbReference type="PROSITE" id="PS51294">
    <property type="entry name" value="HTH_MYB"/>
    <property type="match status" value="1"/>
</dbReference>
<dbReference type="GO" id="GO:0005654">
    <property type="term" value="C:nucleoplasm"/>
    <property type="evidence" value="ECO:0007669"/>
    <property type="project" value="UniProtKB-ARBA"/>
</dbReference>
<dbReference type="PANTHER" id="PTHR46833:SF1">
    <property type="entry name" value="TELOMERIC REPEAT-BINDING FACTOR 2"/>
    <property type="match status" value="1"/>
</dbReference>
<reference evidence="10" key="2">
    <citation type="submission" date="2025-08" db="UniProtKB">
        <authorList>
            <consortium name="Ensembl"/>
        </authorList>
    </citation>
    <scope>IDENTIFICATION</scope>
</reference>
<evidence type="ECO:0008006" key="12">
    <source>
        <dbReference type="Google" id="ProtNLM"/>
    </source>
</evidence>
<evidence type="ECO:0000256" key="1">
    <source>
        <dbReference type="ARBA" id="ARBA00004574"/>
    </source>
</evidence>
<dbReference type="GO" id="GO:0061820">
    <property type="term" value="P:telomeric D-loop disassembly"/>
    <property type="evidence" value="ECO:0007669"/>
    <property type="project" value="TreeGrafter"/>
</dbReference>
<dbReference type="GO" id="GO:0031848">
    <property type="term" value="P:protection from non-homologous end joining at telomere"/>
    <property type="evidence" value="ECO:0007669"/>
    <property type="project" value="InterPro"/>
</dbReference>
<dbReference type="GO" id="GO:1905839">
    <property type="term" value="P:negative regulation of telomeric D-loop disassembly"/>
    <property type="evidence" value="ECO:0007669"/>
    <property type="project" value="TreeGrafter"/>
</dbReference>
<proteinExistence type="predicted"/>
<dbReference type="RefSeq" id="XP_026233801.1">
    <property type="nucleotide sequence ID" value="XM_026378016.1"/>
</dbReference>
<reference evidence="10" key="1">
    <citation type="submission" date="2021-04" db="EMBL/GenBank/DDBJ databases">
        <authorList>
            <consortium name="Wellcome Sanger Institute Data Sharing"/>
        </authorList>
    </citation>
    <scope>NUCLEOTIDE SEQUENCE [LARGE SCALE GENOMIC DNA]</scope>
</reference>
<keyword evidence="2" id="KW-0158">Chromosome</keyword>
<organism evidence="10 11">
    <name type="scientific">Anabas testudineus</name>
    <name type="common">Climbing perch</name>
    <name type="synonym">Anthias testudineus</name>
    <dbReference type="NCBI Taxonomy" id="64144"/>
    <lineage>
        <taxon>Eukaryota</taxon>
        <taxon>Metazoa</taxon>
        <taxon>Chordata</taxon>
        <taxon>Craniata</taxon>
        <taxon>Vertebrata</taxon>
        <taxon>Euteleostomi</taxon>
        <taxon>Actinopterygii</taxon>
        <taxon>Neopterygii</taxon>
        <taxon>Teleostei</taxon>
        <taxon>Neoteleostei</taxon>
        <taxon>Acanthomorphata</taxon>
        <taxon>Anabantaria</taxon>
        <taxon>Anabantiformes</taxon>
        <taxon>Anabantoidei</taxon>
        <taxon>Anabantidae</taxon>
        <taxon>Anabas</taxon>
    </lineage>
</organism>
<feature type="compositionally biased region" description="Basic and acidic residues" evidence="7">
    <location>
        <begin position="456"/>
        <end position="465"/>
    </location>
</feature>
<evidence type="ECO:0000259" key="9">
    <source>
        <dbReference type="PROSITE" id="PS51294"/>
    </source>
</evidence>
<feature type="domain" description="HTH myb-type" evidence="9">
    <location>
        <begin position="574"/>
        <end position="631"/>
    </location>
</feature>
<dbReference type="CDD" id="cd11660">
    <property type="entry name" value="SANT_TRF"/>
    <property type="match status" value="1"/>
</dbReference>
<dbReference type="GO" id="GO:0003691">
    <property type="term" value="F:double-stranded telomeric DNA binding"/>
    <property type="evidence" value="ECO:0007669"/>
    <property type="project" value="TreeGrafter"/>
</dbReference>
<dbReference type="GO" id="GO:0032210">
    <property type="term" value="P:regulation of telomere maintenance via telomerase"/>
    <property type="evidence" value="ECO:0007669"/>
    <property type="project" value="TreeGrafter"/>
</dbReference>
<protein>
    <recommendedName>
        <fullName evidence="12">Telomeric repeat-binding factor</fullName>
    </recommendedName>
</protein>
<dbReference type="GO" id="GO:0003720">
    <property type="term" value="F:telomerase activity"/>
    <property type="evidence" value="ECO:0007669"/>
    <property type="project" value="TreeGrafter"/>
</dbReference>
<keyword evidence="3" id="KW-0779">Telomere</keyword>
<evidence type="ECO:0000313" key="11">
    <source>
        <dbReference type="Proteomes" id="UP000265040"/>
    </source>
</evidence>
<dbReference type="Gene3D" id="1.10.10.60">
    <property type="entry name" value="Homeodomain-like"/>
    <property type="match status" value="1"/>
</dbReference>
<dbReference type="CTD" id="192316"/>
<accession>A0A3Q1K6D7</accession>